<evidence type="ECO:0000259" key="1">
    <source>
        <dbReference type="Pfam" id="PF26215"/>
    </source>
</evidence>
<dbReference type="Proteomes" id="UP000663864">
    <property type="component" value="Unassembled WGS sequence"/>
</dbReference>
<protein>
    <recommendedName>
        <fullName evidence="1">Helix-turn-helix domain-containing protein</fullName>
    </recommendedName>
</protein>
<dbReference type="EMBL" id="CAJNOT010005693">
    <property type="protein sequence ID" value="CAF1472528.1"/>
    <property type="molecule type" value="Genomic_DNA"/>
</dbReference>
<evidence type="ECO:0000313" key="3">
    <source>
        <dbReference type="Proteomes" id="UP000663864"/>
    </source>
</evidence>
<accession>A0A815R5T7</accession>
<dbReference type="AlphaFoldDB" id="A0A815R5T7"/>
<dbReference type="Pfam" id="PF26215">
    <property type="entry name" value="HTH_animal"/>
    <property type="match status" value="1"/>
</dbReference>
<comment type="caution">
    <text evidence="2">The sequence shown here is derived from an EMBL/GenBank/DDBJ whole genome shotgun (WGS) entry which is preliminary data.</text>
</comment>
<name>A0A815R5T7_9BILA</name>
<proteinExistence type="predicted"/>
<gene>
    <name evidence="2" type="ORF">ZHD862_LOCUS36199</name>
</gene>
<sequence length="175" mass="21255">MLLRVIRYCSTFQTYLDEREKLRMALLLNKYPNKLIEEQFNNVLLKCNIDQPLTDFNYDKYRQKVMNSPMKEKATINYEAVMFIHFTYCFTMKSFPAKFHLLWNKYFEESPVNEVRPILGTRNVKNIQRRLAFNMMMKKPFLELPSERISFEDKYSDVKPYFIRSAFKLKEKYSS</sequence>
<dbReference type="InterPro" id="IPR058912">
    <property type="entry name" value="HTH_animal"/>
</dbReference>
<organism evidence="2 3">
    <name type="scientific">Rotaria sordida</name>
    <dbReference type="NCBI Taxonomy" id="392033"/>
    <lineage>
        <taxon>Eukaryota</taxon>
        <taxon>Metazoa</taxon>
        <taxon>Spiralia</taxon>
        <taxon>Gnathifera</taxon>
        <taxon>Rotifera</taxon>
        <taxon>Eurotatoria</taxon>
        <taxon>Bdelloidea</taxon>
        <taxon>Philodinida</taxon>
        <taxon>Philodinidae</taxon>
        <taxon>Rotaria</taxon>
    </lineage>
</organism>
<evidence type="ECO:0000313" key="2">
    <source>
        <dbReference type="EMBL" id="CAF1472528.1"/>
    </source>
</evidence>
<feature type="domain" description="Helix-turn-helix" evidence="1">
    <location>
        <begin position="1"/>
        <end position="41"/>
    </location>
</feature>
<reference evidence="2" key="1">
    <citation type="submission" date="2021-02" db="EMBL/GenBank/DDBJ databases">
        <authorList>
            <person name="Nowell W R."/>
        </authorList>
    </citation>
    <scope>NUCLEOTIDE SEQUENCE</scope>
</reference>